<dbReference type="InterPro" id="IPR050661">
    <property type="entry name" value="BglG_antiterminators"/>
</dbReference>
<sequence>MVNNYISRRYLNDDQEKSFEKLRNLFSEELFFPEIEEEEPAAIIRSMAYALNMRGYVEESYLDSVLERENISPTSIGNLVAIPHPVKQNALDSCIAIGILKKPIKWGMNNVQLVFLLALNEKDKEEFSILFNRLWKVVQNKKLVSELCKTSSFIEIKTELERIK</sequence>
<dbReference type="AlphaFoldDB" id="A0A9X1XC28"/>
<dbReference type="EMBL" id="JAIWJX010000002">
    <property type="protein sequence ID" value="MCK6257808.1"/>
    <property type="molecule type" value="Genomic_DNA"/>
</dbReference>
<protein>
    <submittedName>
        <fullName evidence="2">PTS sugar transporter subunit IIA</fullName>
    </submittedName>
</protein>
<keyword evidence="2" id="KW-0762">Sugar transport</keyword>
<dbReference type="Proteomes" id="UP001139011">
    <property type="component" value="Unassembled WGS sequence"/>
</dbReference>
<dbReference type="PANTHER" id="PTHR30185">
    <property type="entry name" value="CRYPTIC BETA-GLUCOSIDE BGL OPERON ANTITERMINATOR"/>
    <property type="match status" value="1"/>
</dbReference>
<gene>
    <name evidence="2" type="ORF">LCY76_14580</name>
</gene>
<dbReference type="RefSeq" id="WP_248253212.1">
    <property type="nucleotide sequence ID" value="NZ_JAIWJX010000002.1"/>
</dbReference>
<accession>A0A9X1XC28</accession>
<evidence type="ECO:0000313" key="3">
    <source>
        <dbReference type="Proteomes" id="UP001139011"/>
    </source>
</evidence>
<name>A0A9X1XC28_9BACL</name>
<dbReference type="InterPro" id="IPR002178">
    <property type="entry name" value="PTS_EIIA_type-2_dom"/>
</dbReference>
<proteinExistence type="predicted"/>
<keyword evidence="2" id="KW-0813">Transport</keyword>
<evidence type="ECO:0000259" key="1">
    <source>
        <dbReference type="PROSITE" id="PS51094"/>
    </source>
</evidence>
<feature type="domain" description="PTS EIIA type-2" evidence="1">
    <location>
        <begin position="24"/>
        <end position="163"/>
    </location>
</feature>
<dbReference type="Gene3D" id="3.40.930.10">
    <property type="entry name" value="Mannitol-specific EII, Chain A"/>
    <property type="match status" value="1"/>
</dbReference>
<organism evidence="2 3">
    <name type="scientific">Fictibacillus marinisediminis</name>
    <dbReference type="NCBI Taxonomy" id="2878389"/>
    <lineage>
        <taxon>Bacteria</taxon>
        <taxon>Bacillati</taxon>
        <taxon>Bacillota</taxon>
        <taxon>Bacilli</taxon>
        <taxon>Bacillales</taxon>
        <taxon>Fictibacillaceae</taxon>
        <taxon>Fictibacillus</taxon>
    </lineage>
</organism>
<comment type="caution">
    <text evidence="2">The sequence shown here is derived from an EMBL/GenBank/DDBJ whole genome shotgun (WGS) entry which is preliminary data.</text>
</comment>
<dbReference type="SUPFAM" id="SSF55804">
    <property type="entry name" value="Phoshotransferase/anion transport protein"/>
    <property type="match status" value="1"/>
</dbReference>
<dbReference type="InterPro" id="IPR016152">
    <property type="entry name" value="PTrfase/Anion_transptr"/>
</dbReference>
<keyword evidence="3" id="KW-1185">Reference proteome</keyword>
<dbReference type="PANTHER" id="PTHR30185:SF13">
    <property type="entry name" value="LICABCH OPERON REGULATOR-RELATED"/>
    <property type="match status" value="1"/>
</dbReference>
<dbReference type="PROSITE" id="PS51094">
    <property type="entry name" value="PTS_EIIA_TYPE_2"/>
    <property type="match status" value="1"/>
</dbReference>
<dbReference type="Pfam" id="PF00359">
    <property type="entry name" value="PTS_EIIA_2"/>
    <property type="match status" value="1"/>
</dbReference>
<evidence type="ECO:0000313" key="2">
    <source>
        <dbReference type="EMBL" id="MCK6257808.1"/>
    </source>
</evidence>
<reference evidence="2" key="1">
    <citation type="submission" date="2021-09" db="EMBL/GenBank/DDBJ databases">
        <title>Genome analysis of Fictibacillus sp. KIGAM418 isolated from marine sediment.</title>
        <authorList>
            <person name="Seo M.-J."/>
            <person name="Cho E.-S."/>
            <person name="Hwang C.Y."/>
        </authorList>
    </citation>
    <scope>NUCLEOTIDE SEQUENCE</scope>
    <source>
        <strain evidence="2">KIGAM418</strain>
    </source>
</reference>
<dbReference type="CDD" id="cd00211">
    <property type="entry name" value="PTS_IIA_fru"/>
    <property type="match status" value="1"/>
</dbReference>